<dbReference type="InterPro" id="IPR029058">
    <property type="entry name" value="AB_hydrolase_fold"/>
</dbReference>
<keyword evidence="3" id="KW-1185">Reference proteome</keyword>
<feature type="domain" description="DUF676" evidence="1">
    <location>
        <begin position="56"/>
        <end position="127"/>
    </location>
</feature>
<dbReference type="AlphaFoldDB" id="A0A152A2Z3"/>
<protein>
    <recommendedName>
        <fullName evidence="1">DUF676 domain-containing protein</fullName>
    </recommendedName>
</protein>
<dbReference type="InterPro" id="IPR007751">
    <property type="entry name" value="DUF676_lipase-like"/>
</dbReference>
<evidence type="ECO:0000259" key="1">
    <source>
        <dbReference type="Pfam" id="PF05057"/>
    </source>
</evidence>
<dbReference type="Gene3D" id="3.40.50.1820">
    <property type="entry name" value="alpha/beta hydrolase"/>
    <property type="match status" value="1"/>
</dbReference>
<gene>
    <name evidence="2" type="ORF">DLAC_11526</name>
</gene>
<dbReference type="InParanoid" id="A0A152A2Z3"/>
<organism evidence="2 3">
    <name type="scientific">Tieghemostelium lacteum</name>
    <name type="common">Slime mold</name>
    <name type="synonym">Dictyostelium lacteum</name>
    <dbReference type="NCBI Taxonomy" id="361077"/>
    <lineage>
        <taxon>Eukaryota</taxon>
        <taxon>Amoebozoa</taxon>
        <taxon>Evosea</taxon>
        <taxon>Eumycetozoa</taxon>
        <taxon>Dictyostelia</taxon>
        <taxon>Dictyosteliales</taxon>
        <taxon>Raperosteliaceae</taxon>
        <taxon>Tieghemostelium</taxon>
    </lineage>
</organism>
<dbReference type="OrthoDB" id="15828at2759"/>
<dbReference type="PANTHER" id="PTHR11440">
    <property type="entry name" value="LECITHIN-CHOLESTEROL ACYLTRANSFERASE-RELATED"/>
    <property type="match status" value="1"/>
</dbReference>
<sequence length="267" mass="30665">MLKKLAGIPKYPIVLCHGLFGFSEIGPFVYFHNITSPLKAMGIHVEATTVHPTDSIANRANQLYQQILDVKKKYNTDKVHVIAHSMGGLDARYAISKLDYGQSIMSLTTLSTPHRGSYISEWTKLYITDRIQVERILKLFSIPFRAIDELAPKYIKEEFNTNVLDNENVQYYSYGAWCKQPKFRALGLSPLIFYFHSLLQEKEGPNDGLVSLASSKWGSQFQTIENCDHRDLINWSKYDALPIYLDAINRLYTLEKQIEFQEKGIVF</sequence>
<dbReference type="EMBL" id="LODT01000013">
    <property type="protein sequence ID" value="KYR00574.1"/>
    <property type="molecule type" value="Genomic_DNA"/>
</dbReference>
<dbReference type="Proteomes" id="UP000076078">
    <property type="component" value="Unassembled WGS sequence"/>
</dbReference>
<dbReference type="OMA" id="WGDYKGT"/>
<name>A0A152A2Z3_TIELA</name>
<comment type="caution">
    <text evidence="2">The sequence shown here is derived from an EMBL/GenBank/DDBJ whole genome shotgun (WGS) entry which is preliminary data.</text>
</comment>
<proteinExistence type="predicted"/>
<evidence type="ECO:0000313" key="3">
    <source>
        <dbReference type="Proteomes" id="UP000076078"/>
    </source>
</evidence>
<dbReference type="STRING" id="361077.A0A152A2Z3"/>
<accession>A0A152A2Z3</accession>
<evidence type="ECO:0000313" key="2">
    <source>
        <dbReference type="EMBL" id="KYR00574.1"/>
    </source>
</evidence>
<dbReference type="SUPFAM" id="SSF53474">
    <property type="entry name" value="alpha/beta-Hydrolases"/>
    <property type="match status" value="1"/>
</dbReference>
<reference evidence="2 3" key="1">
    <citation type="submission" date="2015-12" db="EMBL/GenBank/DDBJ databases">
        <title>Dictyostelia acquired genes for synthesis and detection of signals that induce cell-type specialization by lateral gene transfer from prokaryotes.</title>
        <authorList>
            <person name="Gloeckner G."/>
            <person name="Schaap P."/>
        </authorList>
    </citation>
    <scope>NUCLEOTIDE SEQUENCE [LARGE SCALE GENOMIC DNA]</scope>
    <source>
        <strain evidence="2 3">TK</strain>
    </source>
</reference>
<dbReference type="Pfam" id="PF05057">
    <property type="entry name" value="DUF676"/>
    <property type="match status" value="1"/>
</dbReference>